<accession>A0A9P7ZD98</accession>
<dbReference type="PROSITE" id="PS51388">
    <property type="entry name" value="GED"/>
    <property type="match status" value="1"/>
</dbReference>
<feature type="domain" description="GED" evidence="1">
    <location>
        <begin position="59"/>
        <end position="135"/>
    </location>
</feature>
<sequence>MARNIQRAQNNRKRKRTEQILDSHFPHHSNWSSASLTKETLLSALSAVDDDADMAKHAAVSAIDTMEAYYKVALEKFIDDVSVLAIENCVMKQLPAILSPNAIFDLSETTVTKLAGESEESTAKRGNLQNKLNTL</sequence>
<dbReference type="InterPro" id="IPR020850">
    <property type="entry name" value="GED_dom"/>
</dbReference>
<dbReference type="OrthoDB" id="415706at2759"/>
<evidence type="ECO:0000313" key="2">
    <source>
        <dbReference type="EMBL" id="KAG9249425.1"/>
    </source>
</evidence>
<keyword evidence="3" id="KW-1185">Reference proteome</keyword>
<evidence type="ECO:0000313" key="3">
    <source>
        <dbReference type="Proteomes" id="UP000887229"/>
    </source>
</evidence>
<organism evidence="2 3">
    <name type="scientific">Emericellopsis atlantica</name>
    <dbReference type="NCBI Taxonomy" id="2614577"/>
    <lineage>
        <taxon>Eukaryota</taxon>
        <taxon>Fungi</taxon>
        <taxon>Dikarya</taxon>
        <taxon>Ascomycota</taxon>
        <taxon>Pezizomycotina</taxon>
        <taxon>Sordariomycetes</taxon>
        <taxon>Hypocreomycetidae</taxon>
        <taxon>Hypocreales</taxon>
        <taxon>Bionectriaceae</taxon>
        <taxon>Emericellopsis</taxon>
    </lineage>
</organism>
<name>A0A9P7ZD98_9HYPO</name>
<dbReference type="GeneID" id="70293468"/>
<dbReference type="AlphaFoldDB" id="A0A9P7ZD98"/>
<protein>
    <recommendedName>
        <fullName evidence="1">GED domain-containing protein</fullName>
    </recommendedName>
</protein>
<gene>
    <name evidence="2" type="ORF">F5Z01DRAFT_641212</name>
</gene>
<proteinExistence type="predicted"/>
<dbReference type="EMBL" id="MU251311">
    <property type="protein sequence ID" value="KAG9249425.1"/>
    <property type="molecule type" value="Genomic_DNA"/>
</dbReference>
<reference evidence="2" key="1">
    <citation type="journal article" date="2021" name="IMA Fungus">
        <title>Genomic characterization of three marine fungi, including Emericellopsis atlantica sp. nov. with signatures of a generalist lifestyle and marine biomass degradation.</title>
        <authorList>
            <person name="Hagestad O.C."/>
            <person name="Hou L."/>
            <person name="Andersen J.H."/>
            <person name="Hansen E.H."/>
            <person name="Altermark B."/>
            <person name="Li C."/>
            <person name="Kuhnert E."/>
            <person name="Cox R.J."/>
            <person name="Crous P.W."/>
            <person name="Spatafora J.W."/>
            <person name="Lail K."/>
            <person name="Amirebrahimi M."/>
            <person name="Lipzen A."/>
            <person name="Pangilinan J."/>
            <person name="Andreopoulos W."/>
            <person name="Hayes R.D."/>
            <person name="Ng V."/>
            <person name="Grigoriev I.V."/>
            <person name="Jackson S.A."/>
            <person name="Sutton T.D.S."/>
            <person name="Dobson A.D.W."/>
            <person name="Rama T."/>
        </authorList>
    </citation>
    <scope>NUCLEOTIDE SEQUENCE</scope>
    <source>
        <strain evidence="2">TS7</strain>
    </source>
</reference>
<comment type="caution">
    <text evidence="2">The sequence shown here is derived from an EMBL/GenBank/DDBJ whole genome shotgun (WGS) entry which is preliminary data.</text>
</comment>
<evidence type="ECO:0000259" key="1">
    <source>
        <dbReference type="PROSITE" id="PS51388"/>
    </source>
</evidence>
<dbReference type="Proteomes" id="UP000887229">
    <property type="component" value="Unassembled WGS sequence"/>
</dbReference>
<dbReference type="RefSeq" id="XP_046113349.1">
    <property type="nucleotide sequence ID" value="XM_046262565.1"/>
</dbReference>